<accession>A0A840ZKP8</accession>
<dbReference type="InterPro" id="IPR036938">
    <property type="entry name" value="PAP2/HPO_sf"/>
</dbReference>
<sequence>MLTNALKTSVILYFVVGSTGQAQTILTPESQAAFQRILSPQSDRQPVARAQALTVRAARDAYSRLLVWNEVAMEVTAADHARGPAEGYDQLGPHRSSRAIAIVHLAMYDAINAVTKKYTSYSDIPDANDAQKPACLDTAISASARTSMLALFPREQNRINDAYNRDLSWANAACESAQTMSDVGIAVGEDATRRILSLRANDGSAFNERDAGTEQQAIENPSKYVYLPAGAGQWQPDPISMMPTALGYDWGKVKPFVLKDIISFRPPTRPALTDVRYTLDYNDVKNIGASFSPARKPNESFIGVFWAYDGTPELCAPPRLYNQYALQVVEQNQQPMSPLKDVSDLARFLAAINTAMADTAIVAWEAKWREAFWRPVTAIRYQMDDGNPETQPDVSFVPLGAPATNGRGPNFTPPFPAYPSGHAAFGGALYQTMRKYYVENTSVTFTSDEFNGLNKDAAGQTRSYRSRDYLNFSQPEWENARSRIYLGIHWQVDADEGIALGRKVADYVSANAFLPRPRQASLRR</sequence>
<protein>
    <submittedName>
        <fullName evidence="1">Uncharacterized protein</fullName>
    </submittedName>
</protein>
<evidence type="ECO:0000313" key="1">
    <source>
        <dbReference type="EMBL" id="MBB5758682.1"/>
    </source>
</evidence>
<dbReference type="Proteomes" id="UP000583454">
    <property type="component" value="Unassembled WGS sequence"/>
</dbReference>
<dbReference type="InterPro" id="IPR016119">
    <property type="entry name" value="Br/Cl_peroxidase_C"/>
</dbReference>
<dbReference type="Gene3D" id="1.20.144.10">
    <property type="entry name" value="Phosphatidic acid phosphatase type 2/haloperoxidase"/>
    <property type="match status" value="1"/>
</dbReference>
<dbReference type="EMBL" id="JACHOP010000016">
    <property type="protein sequence ID" value="MBB5758682.1"/>
    <property type="molecule type" value="Genomic_DNA"/>
</dbReference>
<organism evidence="1 2">
    <name type="scientific">Methylorubrum rhodinum</name>
    <dbReference type="NCBI Taxonomy" id="29428"/>
    <lineage>
        <taxon>Bacteria</taxon>
        <taxon>Pseudomonadati</taxon>
        <taxon>Pseudomonadota</taxon>
        <taxon>Alphaproteobacteria</taxon>
        <taxon>Hyphomicrobiales</taxon>
        <taxon>Methylobacteriaceae</taxon>
        <taxon>Methylorubrum</taxon>
    </lineage>
</organism>
<comment type="caution">
    <text evidence="1">The sequence shown here is derived from an EMBL/GenBank/DDBJ whole genome shotgun (WGS) entry which is preliminary data.</text>
</comment>
<dbReference type="AlphaFoldDB" id="A0A840ZKP8"/>
<dbReference type="InterPro" id="IPR052559">
    <property type="entry name" value="V-haloperoxidase"/>
</dbReference>
<dbReference type="GO" id="GO:0004601">
    <property type="term" value="F:peroxidase activity"/>
    <property type="evidence" value="ECO:0007669"/>
    <property type="project" value="InterPro"/>
</dbReference>
<dbReference type="SUPFAM" id="SSF48317">
    <property type="entry name" value="Acid phosphatase/Vanadium-dependent haloperoxidase"/>
    <property type="match status" value="1"/>
</dbReference>
<dbReference type="RefSeq" id="WP_183571324.1">
    <property type="nucleotide sequence ID" value="NZ_JACHOP010000016.1"/>
</dbReference>
<name>A0A840ZKP8_9HYPH</name>
<evidence type="ECO:0000313" key="2">
    <source>
        <dbReference type="Proteomes" id="UP000583454"/>
    </source>
</evidence>
<dbReference type="CDD" id="cd03398">
    <property type="entry name" value="PAP2_haloperoxidase"/>
    <property type="match status" value="1"/>
</dbReference>
<dbReference type="Gene3D" id="1.10.606.10">
    <property type="entry name" value="Vanadium-containing Chloroperoxidase, domain 2"/>
    <property type="match status" value="1"/>
</dbReference>
<gene>
    <name evidence="1" type="ORF">HNR00_003405</name>
</gene>
<reference evidence="1 2" key="1">
    <citation type="submission" date="2020-08" db="EMBL/GenBank/DDBJ databases">
        <title>Genomic Encyclopedia of Type Strains, Phase IV (KMG-IV): sequencing the most valuable type-strain genomes for metagenomic binning, comparative biology and taxonomic classification.</title>
        <authorList>
            <person name="Goeker M."/>
        </authorList>
    </citation>
    <scope>NUCLEOTIDE SEQUENCE [LARGE SCALE GENOMIC DNA]</scope>
    <source>
        <strain evidence="1 2">DSM 2163</strain>
    </source>
</reference>
<dbReference type="PANTHER" id="PTHR34599:SF1">
    <property type="entry name" value="PHOSPHATIDIC ACID PHOSPHATASE TYPE 2_HALOPEROXIDASE DOMAIN-CONTAINING PROTEIN"/>
    <property type="match status" value="1"/>
</dbReference>
<dbReference type="PANTHER" id="PTHR34599">
    <property type="entry name" value="PEROXIDASE-RELATED"/>
    <property type="match status" value="1"/>
</dbReference>
<proteinExistence type="predicted"/>
<keyword evidence="2" id="KW-1185">Reference proteome</keyword>